<dbReference type="Proteomes" id="UP000807353">
    <property type="component" value="Unassembled WGS sequence"/>
</dbReference>
<feature type="region of interest" description="Disordered" evidence="1">
    <location>
        <begin position="44"/>
        <end position="77"/>
    </location>
</feature>
<gene>
    <name evidence="2" type="ORF">BDZ94DRAFT_1266953</name>
</gene>
<comment type="caution">
    <text evidence="2">The sequence shown here is derived from an EMBL/GenBank/DDBJ whole genome shotgun (WGS) entry which is preliminary data.</text>
</comment>
<proteinExistence type="predicted"/>
<organism evidence="2 3">
    <name type="scientific">Collybia nuda</name>
    <dbReference type="NCBI Taxonomy" id="64659"/>
    <lineage>
        <taxon>Eukaryota</taxon>
        <taxon>Fungi</taxon>
        <taxon>Dikarya</taxon>
        <taxon>Basidiomycota</taxon>
        <taxon>Agaricomycotina</taxon>
        <taxon>Agaricomycetes</taxon>
        <taxon>Agaricomycetidae</taxon>
        <taxon>Agaricales</taxon>
        <taxon>Tricholomatineae</taxon>
        <taxon>Clitocybaceae</taxon>
        <taxon>Collybia</taxon>
    </lineage>
</organism>
<evidence type="ECO:0000313" key="3">
    <source>
        <dbReference type="Proteomes" id="UP000807353"/>
    </source>
</evidence>
<accession>A0A9P5Y0J8</accession>
<reference evidence="2" key="1">
    <citation type="submission" date="2020-11" db="EMBL/GenBank/DDBJ databases">
        <authorList>
            <consortium name="DOE Joint Genome Institute"/>
            <person name="Ahrendt S."/>
            <person name="Riley R."/>
            <person name="Andreopoulos W."/>
            <person name="Labutti K."/>
            <person name="Pangilinan J."/>
            <person name="Ruiz-Duenas F.J."/>
            <person name="Barrasa J.M."/>
            <person name="Sanchez-Garcia M."/>
            <person name="Camarero S."/>
            <person name="Miyauchi S."/>
            <person name="Serrano A."/>
            <person name="Linde D."/>
            <person name="Babiker R."/>
            <person name="Drula E."/>
            <person name="Ayuso-Fernandez I."/>
            <person name="Pacheco R."/>
            <person name="Padilla G."/>
            <person name="Ferreira P."/>
            <person name="Barriuso J."/>
            <person name="Kellner H."/>
            <person name="Castanera R."/>
            <person name="Alfaro M."/>
            <person name="Ramirez L."/>
            <person name="Pisabarro A.G."/>
            <person name="Kuo A."/>
            <person name="Tritt A."/>
            <person name="Lipzen A."/>
            <person name="He G."/>
            <person name="Yan M."/>
            <person name="Ng V."/>
            <person name="Cullen D."/>
            <person name="Martin F."/>
            <person name="Rosso M.-N."/>
            <person name="Henrissat B."/>
            <person name="Hibbett D."/>
            <person name="Martinez A.T."/>
            <person name="Grigoriev I.V."/>
        </authorList>
    </citation>
    <scope>NUCLEOTIDE SEQUENCE</scope>
    <source>
        <strain evidence="2">CBS 247.69</strain>
    </source>
</reference>
<feature type="compositionally biased region" description="Polar residues" evidence="1">
    <location>
        <begin position="52"/>
        <end position="77"/>
    </location>
</feature>
<sequence>MNFEKSVVYRCGIMNELWWFNPTRAQVLYRCRARGVYPLKDCGAHSHAHPHPTSNLQHYPDSKYTTPNTLSSNTIHT</sequence>
<evidence type="ECO:0000256" key="1">
    <source>
        <dbReference type="SAM" id="MobiDB-lite"/>
    </source>
</evidence>
<dbReference type="AlphaFoldDB" id="A0A9P5Y0J8"/>
<protein>
    <submittedName>
        <fullName evidence="2">Uncharacterized protein</fullName>
    </submittedName>
</protein>
<dbReference type="EMBL" id="MU150306">
    <property type="protein sequence ID" value="KAF9460032.1"/>
    <property type="molecule type" value="Genomic_DNA"/>
</dbReference>
<evidence type="ECO:0000313" key="2">
    <source>
        <dbReference type="EMBL" id="KAF9460032.1"/>
    </source>
</evidence>
<name>A0A9P5Y0J8_9AGAR</name>
<keyword evidence="3" id="KW-1185">Reference proteome</keyword>